<reference evidence="2" key="1">
    <citation type="journal article" date="2023" name="Science">
        <title>Elucidation of the pathway for biosynthesis of saponin adjuvants from the soapbark tree.</title>
        <authorList>
            <person name="Reed J."/>
            <person name="Orme A."/>
            <person name="El-Demerdash A."/>
            <person name="Owen C."/>
            <person name="Martin L.B.B."/>
            <person name="Misra R.C."/>
            <person name="Kikuchi S."/>
            <person name="Rejzek M."/>
            <person name="Martin A.C."/>
            <person name="Harkess A."/>
            <person name="Leebens-Mack J."/>
            <person name="Louveau T."/>
            <person name="Stephenson M.J."/>
            <person name="Osbourn A."/>
        </authorList>
    </citation>
    <scope>NUCLEOTIDE SEQUENCE</scope>
    <source>
        <strain evidence="2">S10</strain>
    </source>
</reference>
<protein>
    <submittedName>
        <fullName evidence="2">Aspartic proteinase-like protein 2</fullName>
    </submittedName>
</protein>
<dbReference type="InterPro" id="IPR021109">
    <property type="entry name" value="Peptidase_aspartic_dom_sf"/>
</dbReference>
<dbReference type="KEGG" id="qsa:O6P43_028456"/>
<gene>
    <name evidence="2" type="ORF">O6P43_028456</name>
</gene>
<sequence>MQITSVVPQSVHTFSSRGNQCYVITSSVTDIFPQYGIMVLYPNITNCGGHQLVLRGPMLAQQGFQKIKGQGITILGDLVLKDKIFVYDLANKRIGWSNYDCSMSVNVSASSNTGRSEYVNTGQLSDGTSLHRNPYQLITLGLLAFLMHISTIHSFLFL</sequence>
<feature type="transmembrane region" description="Helical" evidence="1">
    <location>
        <begin position="137"/>
        <end position="157"/>
    </location>
</feature>
<evidence type="ECO:0000256" key="1">
    <source>
        <dbReference type="SAM" id="Phobius"/>
    </source>
</evidence>
<keyword evidence="1" id="KW-0812">Transmembrane</keyword>
<keyword evidence="1" id="KW-0472">Membrane</keyword>
<comment type="caution">
    <text evidence="2">The sequence shown here is derived from an EMBL/GenBank/DDBJ whole genome shotgun (WGS) entry which is preliminary data.</text>
</comment>
<accession>A0AAD7PAP4</accession>
<dbReference type="AlphaFoldDB" id="A0AAD7PAP4"/>
<evidence type="ECO:0000313" key="3">
    <source>
        <dbReference type="Proteomes" id="UP001163823"/>
    </source>
</evidence>
<keyword evidence="1" id="KW-1133">Transmembrane helix</keyword>
<organism evidence="2 3">
    <name type="scientific">Quillaja saponaria</name>
    <name type="common">Soap bark tree</name>
    <dbReference type="NCBI Taxonomy" id="32244"/>
    <lineage>
        <taxon>Eukaryota</taxon>
        <taxon>Viridiplantae</taxon>
        <taxon>Streptophyta</taxon>
        <taxon>Embryophyta</taxon>
        <taxon>Tracheophyta</taxon>
        <taxon>Spermatophyta</taxon>
        <taxon>Magnoliopsida</taxon>
        <taxon>eudicotyledons</taxon>
        <taxon>Gunneridae</taxon>
        <taxon>Pentapetalae</taxon>
        <taxon>rosids</taxon>
        <taxon>fabids</taxon>
        <taxon>Fabales</taxon>
        <taxon>Quillajaceae</taxon>
        <taxon>Quillaja</taxon>
    </lineage>
</organism>
<name>A0AAD7PAP4_QUISA</name>
<evidence type="ECO:0000313" key="2">
    <source>
        <dbReference type="EMBL" id="KAJ7947910.1"/>
    </source>
</evidence>
<dbReference type="EMBL" id="JARAOO010000012">
    <property type="protein sequence ID" value="KAJ7947910.1"/>
    <property type="molecule type" value="Genomic_DNA"/>
</dbReference>
<dbReference type="Gene3D" id="2.40.70.10">
    <property type="entry name" value="Acid Proteases"/>
    <property type="match status" value="1"/>
</dbReference>
<dbReference type="SUPFAM" id="SSF50630">
    <property type="entry name" value="Acid proteases"/>
    <property type="match status" value="1"/>
</dbReference>
<dbReference type="Proteomes" id="UP001163823">
    <property type="component" value="Chromosome 12"/>
</dbReference>
<proteinExistence type="predicted"/>
<keyword evidence="3" id="KW-1185">Reference proteome</keyword>